<evidence type="ECO:0000259" key="2">
    <source>
        <dbReference type="Pfam" id="PF18545"/>
    </source>
</evidence>
<dbReference type="InterPro" id="IPR040624">
    <property type="entry name" value="HalOD1"/>
</dbReference>
<name>A0A8J8TB45_9EURY</name>
<keyword evidence="4" id="KW-1185">Reference proteome</keyword>
<evidence type="ECO:0000313" key="4">
    <source>
        <dbReference type="Proteomes" id="UP000705823"/>
    </source>
</evidence>
<proteinExistence type="predicted"/>
<dbReference type="Pfam" id="PF18545">
    <property type="entry name" value="HalOD1"/>
    <property type="match status" value="1"/>
</dbReference>
<dbReference type="OrthoDB" id="181456at2157"/>
<dbReference type="EMBL" id="RKLU01000005">
    <property type="protein sequence ID" value="TQQ79331.1"/>
    <property type="molecule type" value="Genomic_DNA"/>
</dbReference>
<feature type="compositionally biased region" description="Polar residues" evidence="1">
    <location>
        <begin position="1"/>
        <end position="20"/>
    </location>
</feature>
<evidence type="ECO:0000313" key="3">
    <source>
        <dbReference type="EMBL" id="TQQ79331.1"/>
    </source>
</evidence>
<protein>
    <recommendedName>
        <fullName evidence="2">Halobacterial output domain-containing protein</fullName>
    </recommendedName>
</protein>
<reference evidence="3" key="1">
    <citation type="submission" date="2019-02" db="EMBL/GenBank/DDBJ databases">
        <title>Halonotius sp. a new haloarchaeum isolated from saline soil.</title>
        <authorList>
            <person name="Duran-Viseras A."/>
            <person name="Sanchez-Porro C."/>
            <person name="Ventosa A."/>
        </authorList>
    </citation>
    <scope>NUCLEOTIDE SEQUENCE</scope>
    <source>
        <strain evidence="3">F15B</strain>
    </source>
</reference>
<feature type="region of interest" description="Disordered" evidence="1">
    <location>
        <begin position="1"/>
        <end position="25"/>
    </location>
</feature>
<dbReference type="AlphaFoldDB" id="A0A8J8TB45"/>
<feature type="domain" description="Halobacterial output" evidence="2">
    <location>
        <begin position="31"/>
        <end position="99"/>
    </location>
</feature>
<organism evidence="3 4">
    <name type="scientific">Halonotius terrestris</name>
    <dbReference type="NCBI Taxonomy" id="2487750"/>
    <lineage>
        <taxon>Archaea</taxon>
        <taxon>Methanobacteriati</taxon>
        <taxon>Methanobacteriota</taxon>
        <taxon>Stenosarchaea group</taxon>
        <taxon>Halobacteria</taxon>
        <taxon>Halobacteriales</taxon>
        <taxon>Haloferacaceae</taxon>
        <taxon>Halonotius</taxon>
    </lineage>
</organism>
<sequence>MSDGSVSQSSRQTANSIVHHSQQDPEEDIALSTAILMALDSVPGYDLENSNSVVFEHIDLDALDDLFSPVAGTHRTGQVTFPVDGYEVTATAAGEITIRERGPSAT</sequence>
<evidence type="ECO:0000256" key="1">
    <source>
        <dbReference type="SAM" id="MobiDB-lite"/>
    </source>
</evidence>
<accession>A0A8J8TB45</accession>
<gene>
    <name evidence="3" type="ORF">EGH24_11920</name>
</gene>
<dbReference type="RefSeq" id="WP_142980367.1">
    <property type="nucleotide sequence ID" value="NZ_RKLU01000005.1"/>
</dbReference>
<comment type="caution">
    <text evidence="3">The sequence shown here is derived from an EMBL/GenBank/DDBJ whole genome shotgun (WGS) entry which is preliminary data.</text>
</comment>
<dbReference type="Proteomes" id="UP000705823">
    <property type="component" value="Unassembled WGS sequence"/>
</dbReference>